<dbReference type="STRING" id="5539.A0A3E2H1A4"/>
<dbReference type="GO" id="GO:0005634">
    <property type="term" value="C:nucleus"/>
    <property type="evidence" value="ECO:0007669"/>
    <property type="project" value="UniProtKB-SubCell"/>
</dbReference>
<evidence type="ECO:0000256" key="4">
    <source>
        <dbReference type="ARBA" id="ARBA00022853"/>
    </source>
</evidence>
<sequence length="1604" mass="177831">MSEVGPTDRSRLLQSKRAEGSGIVASRKRKLREFFAVCDAQGPLPQITYLDVDAPPTSATEAHFLDVCDILQNRLFDEANLPTRRQLRSDTLKLRSSQQGAAVEPRTSPVAHKSTKNLRDGSKKSTAATTRDDIDGEAPTVVNGDKESAINELTPLQRSTSKGSQTDLPPATAQELDEIVDETIENADKPQPEPHDEPILSEDLENERVETVVESPPGSPGVDPLKVMPVTAEDAANLRQPYLVEGLGSHDMQHKATTAHLPPQAVQEERLLQEESKVILEKKDQIGRLTINPPQDAEAVSSPGSTVDAHSATTPAMHEASTDTSPDNESSRFDHDRLEKEDEPQTPPALRDSPDDIREKEEHDKILKAQIEISRADILGSSPTSAEAQLREEQRAAEAAAQKDRLVDGEDREEGKEKEKDIGEDKEGDKAKSKDVQDRTEQLTHEANEVVEDTVEDEDEVVGVPNPEDQPMQDAPELPPKESARMEVPDSEAEEQTSSPPEPMDVDRPTTVKDSDGLKATIENPPETPAQVPTSAEQPVEEPKDVSSTTAVPEHQKPSAMPSDTLTPAPERMTTRVASGAMKHKSVSEILGEIPRPNISNLEIKLADKCQLDSEAPHPSSRSTPSSLSCATRLRSLAERAKEKERSKLSTVVFAKQPSNALVRSGPKSARETEDYFTPLFYAMASGATRGNQSLDALLQSAHKTITTTNAYVPINENQTAKVLKRIYNLQSSNKWSLRQPKRAPEPNRPTTHWDVLLKEMKWMRTDFREERKWKMTAAKNLAYDCAELVELKERLGEREELNLTEEEILEIQETLGLIQVKARPPPKPEAAPAATKDIDMDEAPSQDIVEPVPDFVPSTESDSHEEDFEDEQSQISLFDTVSPTAIFGLQDNDVVFGLRRTPMTDKLLDELPMYGSPLAVPASELPTSEIDPDRDWRRSALPLSKYVEGRMELKTEVAPRKRSRYDYEDEDDEDDDQVVFGEQGPKRVVLPPEKTDVALFNPENKHIRDRIHAGHQFRPPSEYPMPLQSFFECRTASQWTWACDDELRNLVRDYSYNWSLISSIMSSKSMFSSGLDRRTPWECFERWVHLEGLPNDMQKTHYFRAYTNRLETAQRNVAAQTAQVPTQPNAAGQIQALNRRRSTIGYRVDRKKNNRHVTLVDAMRKLAKKRETNLQKQQHAAGLAAMRKANEVPQPRAPVHTPQDFSRLKQEKEAQMRERMHQIQQRQEAQRKAALLQARNNAQNPQQQGMMNGMPQQRGPLPANAIGPNGQPNPGQNLAVAGQNRPRPGLPMPGQVPMNPNLQVPQMQMNGLPQQMPGMQGHPRLPVPNPALDINLVNQARRISEQQRQAVQMQQNQQHPGQGAPIHNSPPNMRLGVLPQPGFVQNMMPPYNPNMPNGVASPSQNGMNVSTPGASASPRVGHSVQQQGQALSNGMIPHVSNLEAQIRQRYPNATAEQVQRMIQESLQRTLNQQRAALSQSAMNAAAGGTPNQAHARVQAPARVPAGMEHNPQLYAQMLSAQQEKQQQQVVANQANANAVNINGNANMAQGQVQMQNRVQSQSPVVGAVPNHGPSQSPIMNQGQVQGQVQPQQTPRSTSSGSGK</sequence>
<evidence type="ECO:0000313" key="12">
    <source>
        <dbReference type="EMBL" id="RFU26753.1"/>
    </source>
</evidence>
<dbReference type="GO" id="GO:0006325">
    <property type="term" value="P:chromatin organization"/>
    <property type="evidence" value="ECO:0007669"/>
    <property type="project" value="UniProtKB-KW"/>
</dbReference>
<evidence type="ECO:0000313" key="13">
    <source>
        <dbReference type="Proteomes" id="UP000258309"/>
    </source>
</evidence>
<evidence type="ECO:0000256" key="7">
    <source>
        <dbReference type="ARBA" id="ARBA00025178"/>
    </source>
</evidence>
<feature type="compositionally biased region" description="Basic and acidic residues" evidence="9">
    <location>
        <begin position="389"/>
        <end position="448"/>
    </location>
</feature>
<evidence type="ECO:0000256" key="2">
    <source>
        <dbReference type="ARBA" id="ARBA00008913"/>
    </source>
</evidence>
<comment type="similarity">
    <text evidence="2">Belongs to the EAF1 family.</text>
</comment>
<dbReference type="PROSITE" id="PS51204">
    <property type="entry name" value="HSA"/>
    <property type="match status" value="1"/>
</dbReference>
<dbReference type="Pfam" id="PF13921">
    <property type="entry name" value="Myb_DNA-bind_6"/>
    <property type="match status" value="1"/>
</dbReference>
<feature type="compositionally biased region" description="Acidic residues" evidence="9">
    <location>
        <begin position="968"/>
        <end position="978"/>
    </location>
</feature>
<organism evidence="12 13">
    <name type="scientific">Scytalidium lignicola</name>
    <name type="common">Hyphomycete</name>
    <dbReference type="NCBI Taxonomy" id="5539"/>
    <lineage>
        <taxon>Eukaryota</taxon>
        <taxon>Fungi</taxon>
        <taxon>Dikarya</taxon>
        <taxon>Ascomycota</taxon>
        <taxon>Pezizomycotina</taxon>
        <taxon>Leotiomycetes</taxon>
        <taxon>Leotiomycetes incertae sedis</taxon>
        <taxon>Scytalidium</taxon>
    </lineage>
</organism>
<feature type="region of interest" description="Disordered" evidence="9">
    <location>
        <begin position="1553"/>
        <end position="1604"/>
    </location>
</feature>
<proteinExistence type="inferred from homology"/>
<accession>A0A3E2H1A4</accession>
<dbReference type="Pfam" id="PF07529">
    <property type="entry name" value="HSA"/>
    <property type="match status" value="1"/>
</dbReference>
<keyword evidence="6" id="KW-0539">Nucleus</keyword>
<feature type="domain" description="Myb-like" evidence="10">
    <location>
        <begin position="1038"/>
        <end position="1092"/>
    </location>
</feature>
<dbReference type="SUPFAM" id="SSF46689">
    <property type="entry name" value="Homeodomain-like"/>
    <property type="match status" value="1"/>
</dbReference>
<evidence type="ECO:0000256" key="8">
    <source>
        <dbReference type="ARBA" id="ARBA00029670"/>
    </source>
</evidence>
<comment type="caution">
    <text evidence="12">The sequence shown here is derived from an EMBL/GenBank/DDBJ whole genome shotgun (WGS) entry which is preliminary data.</text>
</comment>
<name>A0A3E2H1A4_SCYLI</name>
<dbReference type="GO" id="GO:0006281">
    <property type="term" value="P:DNA repair"/>
    <property type="evidence" value="ECO:0007669"/>
    <property type="project" value="UniProtKB-KW"/>
</dbReference>
<evidence type="ECO:0000256" key="5">
    <source>
        <dbReference type="ARBA" id="ARBA00023204"/>
    </source>
</evidence>
<comment type="function">
    <text evidence="7">Component of the NuA4 histone acetyltransferase complex which is involved in transcriptional activation of selected genes principally by acetylation of nucleosomal histone H4 and H2A. The NuA4 complex is also involved in DNA repair.</text>
</comment>
<dbReference type="InterPro" id="IPR009057">
    <property type="entry name" value="Homeodomain-like_sf"/>
</dbReference>
<keyword evidence="5" id="KW-0234">DNA repair</keyword>
<feature type="compositionally biased region" description="Basic and acidic residues" evidence="9">
    <location>
        <begin position="352"/>
        <end position="367"/>
    </location>
</feature>
<feature type="region of interest" description="Disordered" evidence="9">
    <location>
        <begin position="960"/>
        <end position="979"/>
    </location>
</feature>
<dbReference type="PANTHER" id="PTHR46459:SF1">
    <property type="entry name" value="E1A-BINDING PROTEIN P400"/>
    <property type="match status" value="1"/>
</dbReference>
<evidence type="ECO:0000256" key="6">
    <source>
        <dbReference type="ARBA" id="ARBA00023242"/>
    </source>
</evidence>
<evidence type="ECO:0000256" key="1">
    <source>
        <dbReference type="ARBA" id="ARBA00004123"/>
    </source>
</evidence>
<comment type="subcellular location">
    <subcellularLocation>
        <location evidence="1">Nucleus</location>
    </subcellularLocation>
</comment>
<evidence type="ECO:0000256" key="3">
    <source>
        <dbReference type="ARBA" id="ARBA00022763"/>
    </source>
</evidence>
<feature type="domain" description="HSA" evidence="11">
    <location>
        <begin position="741"/>
        <end position="815"/>
    </location>
</feature>
<dbReference type="OrthoDB" id="5364245at2759"/>
<feature type="compositionally biased region" description="Polar residues" evidence="9">
    <location>
        <begin position="1594"/>
        <end position="1604"/>
    </location>
</feature>
<feature type="compositionally biased region" description="Basic and acidic residues" evidence="9">
    <location>
        <begin position="479"/>
        <end position="488"/>
    </location>
</feature>
<keyword evidence="3" id="KW-0227">DNA damage</keyword>
<dbReference type="SMART" id="SM00573">
    <property type="entry name" value="HSA"/>
    <property type="match status" value="1"/>
</dbReference>
<feature type="compositionally biased region" description="Polar residues" evidence="9">
    <location>
        <begin position="1553"/>
        <end position="1564"/>
    </location>
</feature>
<dbReference type="PANTHER" id="PTHR46459">
    <property type="entry name" value="E1A-BINDING PROTEIN P400-RELATED"/>
    <property type="match status" value="1"/>
</dbReference>
<protein>
    <recommendedName>
        <fullName evidence="8">Vacuolar import and degradation protein 21</fullName>
    </recommendedName>
</protein>
<evidence type="ECO:0000256" key="9">
    <source>
        <dbReference type="SAM" id="MobiDB-lite"/>
    </source>
</evidence>
<dbReference type="OMA" id="KQQHASH"/>
<keyword evidence="13" id="KW-1185">Reference proteome</keyword>
<dbReference type="EMBL" id="NCSJ02000244">
    <property type="protein sequence ID" value="RFU26753.1"/>
    <property type="molecule type" value="Genomic_DNA"/>
</dbReference>
<evidence type="ECO:0000259" key="11">
    <source>
        <dbReference type="PROSITE" id="PS51204"/>
    </source>
</evidence>
<reference evidence="12 13" key="1">
    <citation type="submission" date="2018-05" db="EMBL/GenBank/DDBJ databases">
        <title>Draft genome sequence of Scytalidium lignicola DSM 105466, a ubiquitous saprotrophic fungus.</title>
        <authorList>
            <person name="Buettner E."/>
            <person name="Gebauer A.M."/>
            <person name="Hofrichter M."/>
            <person name="Liers C."/>
            <person name="Kellner H."/>
        </authorList>
    </citation>
    <scope>NUCLEOTIDE SEQUENCE [LARGE SCALE GENOMIC DNA]</scope>
    <source>
        <strain evidence="12 13">DSM 105466</strain>
    </source>
</reference>
<evidence type="ECO:0000259" key="10">
    <source>
        <dbReference type="PROSITE" id="PS50090"/>
    </source>
</evidence>
<feature type="region of interest" description="Disordered" evidence="9">
    <location>
        <begin position="89"/>
        <end position="170"/>
    </location>
</feature>
<gene>
    <name evidence="12" type="ORF">B7463_g9586</name>
</gene>
<keyword evidence="4" id="KW-0156">Chromatin regulator</keyword>
<feature type="non-terminal residue" evidence="12">
    <location>
        <position position="1604"/>
    </location>
</feature>
<dbReference type="GO" id="GO:0003682">
    <property type="term" value="F:chromatin binding"/>
    <property type="evidence" value="ECO:0007669"/>
    <property type="project" value="TreeGrafter"/>
</dbReference>
<feature type="compositionally biased region" description="Low complexity" evidence="9">
    <location>
        <begin position="1582"/>
        <end position="1593"/>
    </location>
</feature>
<dbReference type="Proteomes" id="UP000258309">
    <property type="component" value="Unassembled WGS sequence"/>
</dbReference>
<dbReference type="InterPro" id="IPR014012">
    <property type="entry name" value="HSA_dom"/>
</dbReference>
<dbReference type="PROSITE" id="PS50090">
    <property type="entry name" value="MYB_LIKE"/>
    <property type="match status" value="1"/>
</dbReference>
<feature type="compositionally biased region" description="Basic and acidic residues" evidence="9">
    <location>
        <begin position="505"/>
        <end position="517"/>
    </location>
</feature>
<feature type="compositionally biased region" description="Polar residues" evidence="9">
    <location>
        <begin position="154"/>
        <end position="167"/>
    </location>
</feature>
<dbReference type="GO" id="GO:0035267">
    <property type="term" value="C:NuA4 histone acetyltransferase complex"/>
    <property type="evidence" value="ECO:0007669"/>
    <property type="project" value="UniProtKB-ARBA"/>
</dbReference>
<feature type="compositionally biased region" description="Acidic residues" evidence="9">
    <location>
        <begin position="449"/>
        <end position="461"/>
    </location>
</feature>
<dbReference type="Gene3D" id="1.10.10.60">
    <property type="entry name" value="Homeodomain-like"/>
    <property type="match status" value="1"/>
</dbReference>
<feature type="non-terminal residue" evidence="12">
    <location>
        <position position="1"/>
    </location>
</feature>
<feature type="region of interest" description="Disordered" evidence="9">
    <location>
        <begin position="282"/>
        <end position="581"/>
    </location>
</feature>
<feature type="compositionally biased region" description="Basic and acidic residues" evidence="9">
    <location>
        <begin position="329"/>
        <end position="340"/>
    </location>
</feature>
<dbReference type="InterPro" id="IPR001005">
    <property type="entry name" value="SANT/Myb"/>
</dbReference>